<feature type="transmembrane region" description="Helical" evidence="6">
    <location>
        <begin position="123"/>
        <end position="142"/>
    </location>
</feature>
<evidence type="ECO:0000256" key="4">
    <source>
        <dbReference type="ARBA" id="ARBA00022989"/>
    </source>
</evidence>
<feature type="transmembrane region" description="Helical" evidence="6">
    <location>
        <begin position="92"/>
        <end position="111"/>
    </location>
</feature>
<feature type="transmembrane region" description="Helical" evidence="6">
    <location>
        <begin position="309"/>
        <end position="327"/>
    </location>
</feature>
<organism evidence="7 8">
    <name type="scientific">Jutongia hominis</name>
    <dbReference type="NCBI Taxonomy" id="2763664"/>
    <lineage>
        <taxon>Bacteria</taxon>
        <taxon>Bacillati</taxon>
        <taxon>Bacillota</taxon>
        <taxon>Clostridia</taxon>
        <taxon>Lachnospirales</taxon>
        <taxon>Lachnospiraceae</taxon>
        <taxon>Jutongia</taxon>
    </lineage>
</organism>
<evidence type="ECO:0000256" key="3">
    <source>
        <dbReference type="ARBA" id="ARBA00022692"/>
    </source>
</evidence>
<evidence type="ECO:0000256" key="5">
    <source>
        <dbReference type="ARBA" id="ARBA00023136"/>
    </source>
</evidence>
<dbReference type="InterPro" id="IPR050833">
    <property type="entry name" value="Poly_Biosynth_Transport"/>
</dbReference>
<feature type="transmembrane region" description="Helical" evidence="6">
    <location>
        <begin position="467"/>
        <end position="490"/>
    </location>
</feature>
<dbReference type="EMBL" id="JACRSW010000027">
    <property type="protein sequence ID" value="MBC8557280.1"/>
    <property type="molecule type" value="Genomic_DNA"/>
</dbReference>
<evidence type="ECO:0000256" key="2">
    <source>
        <dbReference type="ARBA" id="ARBA00022475"/>
    </source>
</evidence>
<evidence type="ECO:0000256" key="6">
    <source>
        <dbReference type="SAM" id="Phobius"/>
    </source>
</evidence>
<keyword evidence="4 6" id="KW-1133">Transmembrane helix</keyword>
<feature type="transmembrane region" description="Helical" evidence="6">
    <location>
        <begin position="377"/>
        <end position="394"/>
    </location>
</feature>
<keyword evidence="8" id="KW-1185">Reference proteome</keyword>
<feature type="transmembrane region" description="Helical" evidence="6">
    <location>
        <begin position="51"/>
        <end position="71"/>
    </location>
</feature>
<evidence type="ECO:0000313" key="8">
    <source>
        <dbReference type="Proteomes" id="UP000637513"/>
    </source>
</evidence>
<evidence type="ECO:0000256" key="1">
    <source>
        <dbReference type="ARBA" id="ARBA00004651"/>
    </source>
</evidence>
<evidence type="ECO:0000313" key="7">
    <source>
        <dbReference type="EMBL" id="MBC8557280.1"/>
    </source>
</evidence>
<dbReference type="PANTHER" id="PTHR30250:SF26">
    <property type="entry name" value="PSMA PROTEIN"/>
    <property type="match status" value="1"/>
</dbReference>
<feature type="transmembrane region" description="Helical" evidence="6">
    <location>
        <begin position="183"/>
        <end position="202"/>
    </location>
</feature>
<reference evidence="7 8" key="1">
    <citation type="submission" date="2020-08" db="EMBL/GenBank/DDBJ databases">
        <title>Genome public.</title>
        <authorList>
            <person name="Liu C."/>
            <person name="Sun Q."/>
        </authorList>
    </citation>
    <scope>NUCLEOTIDE SEQUENCE [LARGE SCALE GENOMIC DNA]</scope>
    <source>
        <strain evidence="7 8">BX3</strain>
    </source>
</reference>
<feature type="transmembrane region" description="Helical" evidence="6">
    <location>
        <begin position="12"/>
        <end position="31"/>
    </location>
</feature>
<keyword evidence="3 6" id="KW-0812">Transmembrane</keyword>
<comment type="subcellular location">
    <subcellularLocation>
        <location evidence="1">Cell membrane</location>
        <topology evidence="1">Multi-pass membrane protein</topology>
    </subcellularLocation>
</comment>
<feature type="transmembrane region" description="Helical" evidence="6">
    <location>
        <begin position="154"/>
        <end position="177"/>
    </location>
</feature>
<comment type="caution">
    <text evidence="7">The sequence shown here is derived from an EMBL/GenBank/DDBJ whole genome shotgun (WGS) entry which is preliminary data.</text>
</comment>
<name>A0ABR7MU18_9FIRM</name>
<dbReference type="PANTHER" id="PTHR30250">
    <property type="entry name" value="PST FAMILY PREDICTED COLANIC ACID TRANSPORTER"/>
    <property type="match status" value="1"/>
</dbReference>
<feature type="transmembrane region" description="Helical" evidence="6">
    <location>
        <begin position="438"/>
        <end position="455"/>
    </location>
</feature>
<protein>
    <submittedName>
        <fullName evidence="7">Lipopolysaccharide biosynthesis protein</fullName>
    </submittedName>
</protein>
<accession>A0ABR7MU18</accession>
<sequence length="522" mass="59800">MKSRTEYSAKNTTVSVICRILAIIMGYVLRIVFTHQLSSTYVGINGLFVDIIQVLSLSEMGVGTAITFALYQPVADGDIEKQKSLMRLFRHFYIGIAGAVACFGMILIPFLGTLIKDYGSMQYVVPIFLLYVTNAVCSYLWIYKKMLMDAHQLIYIGVSYQTISWFIQDFLQILILIFTGNFILYLVVQIVVTIACNLLISYKAEKLYPFLKEKETKPLNKEDRKGIFQNIKAMMMHKLGEVVINNTDNLLISAFVGIVQVGKYSNYFLVIESLNQILTQVFQGIAASVGNLGVTQDEKRVRKVFETTLFIGQWMCSVITIGIYEVINPFIAISFGKEYCFAMPIVFLLSLRFYLLGIRKATQVFHDSLGLFYFDRYKSIAEAVLNIIISLLLVQKYGVMGVFAGTVVSMLFVSIWVEPYVLYHYRLHLPVRTYYQKMIPYAAITAIVWWITHILCDMASKSGNGTIAVTFLVRFLICILVPNLLFLLCYHRCKAFQVAIQKVKMLLEQKRQQKYQDEMKRR</sequence>
<dbReference type="Proteomes" id="UP000637513">
    <property type="component" value="Unassembled WGS sequence"/>
</dbReference>
<gene>
    <name evidence="7" type="ORF">H8700_06135</name>
</gene>
<proteinExistence type="predicted"/>
<feature type="transmembrane region" description="Helical" evidence="6">
    <location>
        <begin position="339"/>
        <end position="356"/>
    </location>
</feature>
<feature type="transmembrane region" description="Helical" evidence="6">
    <location>
        <begin position="400"/>
        <end position="417"/>
    </location>
</feature>
<dbReference type="RefSeq" id="WP_249304339.1">
    <property type="nucleotide sequence ID" value="NZ_JACRSW010000027.1"/>
</dbReference>
<keyword evidence="5 6" id="KW-0472">Membrane</keyword>
<keyword evidence="2" id="KW-1003">Cell membrane</keyword>